<evidence type="ECO:0000313" key="2">
    <source>
        <dbReference type="EMBL" id="PMD66222.1"/>
    </source>
</evidence>
<feature type="region of interest" description="Disordered" evidence="1">
    <location>
        <begin position="1"/>
        <end position="27"/>
    </location>
</feature>
<dbReference type="STRING" id="1095630.A0A2J6TT77"/>
<reference evidence="2 3" key="1">
    <citation type="submission" date="2016-04" db="EMBL/GenBank/DDBJ databases">
        <title>A degradative enzymes factory behind the ericoid mycorrhizal symbiosis.</title>
        <authorList>
            <consortium name="DOE Joint Genome Institute"/>
            <person name="Martino E."/>
            <person name="Morin E."/>
            <person name="Grelet G."/>
            <person name="Kuo A."/>
            <person name="Kohler A."/>
            <person name="Daghino S."/>
            <person name="Barry K."/>
            <person name="Choi C."/>
            <person name="Cichocki N."/>
            <person name="Clum A."/>
            <person name="Copeland A."/>
            <person name="Hainaut M."/>
            <person name="Haridas S."/>
            <person name="Labutti K."/>
            <person name="Lindquist E."/>
            <person name="Lipzen A."/>
            <person name="Khouja H.-R."/>
            <person name="Murat C."/>
            <person name="Ohm R."/>
            <person name="Olson A."/>
            <person name="Spatafora J."/>
            <person name="Veneault-Fourrey C."/>
            <person name="Henrissat B."/>
            <person name="Grigoriev I."/>
            <person name="Martin F."/>
            <person name="Perotto S."/>
        </authorList>
    </citation>
    <scope>NUCLEOTIDE SEQUENCE [LARGE SCALE GENOMIC DNA]</scope>
    <source>
        <strain evidence="2 3">E</strain>
    </source>
</reference>
<name>A0A2J6TT77_9HELO</name>
<dbReference type="InParanoid" id="A0A2J6TT77"/>
<dbReference type="RefSeq" id="XP_024743126.1">
    <property type="nucleotide sequence ID" value="XM_024879209.1"/>
</dbReference>
<organism evidence="2 3">
    <name type="scientific">Hyaloscypha bicolor E</name>
    <dbReference type="NCBI Taxonomy" id="1095630"/>
    <lineage>
        <taxon>Eukaryota</taxon>
        <taxon>Fungi</taxon>
        <taxon>Dikarya</taxon>
        <taxon>Ascomycota</taxon>
        <taxon>Pezizomycotina</taxon>
        <taxon>Leotiomycetes</taxon>
        <taxon>Helotiales</taxon>
        <taxon>Hyaloscyphaceae</taxon>
        <taxon>Hyaloscypha</taxon>
        <taxon>Hyaloscypha bicolor</taxon>
    </lineage>
</organism>
<accession>A0A2J6TT77</accession>
<feature type="region of interest" description="Disordered" evidence="1">
    <location>
        <begin position="68"/>
        <end position="90"/>
    </location>
</feature>
<evidence type="ECO:0000256" key="1">
    <source>
        <dbReference type="SAM" id="MobiDB-lite"/>
    </source>
</evidence>
<evidence type="ECO:0000313" key="3">
    <source>
        <dbReference type="Proteomes" id="UP000235371"/>
    </source>
</evidence>
<dbReference type="EMBL" id="KZ613745">
    <property type="protein sequence ID" value="PMD66222.1"/>
    <property type="molecule type" value="Genomic_DNA"/>
</dbReference>
<keyword evidence="3" id="KW-1185">Reference proteome</keyword>
<sequence length="174" mass="19472">MNSIKGEVDSMADTQQPRPLKRQRIVGDESSFKVVENVPLLGSAHQVLGDPFKIDEPPCPSLRNVVSNDDEAMDPPPPAQETERHPGPTMTGLSVLKLRRIQPGEEICFGMVSNIPVRLGETQYPQNPIIHVRLDQSNQLLRLDTCQRFGTIQPKYSKIFHALKDMNLASTQSY</sequence>
<dbReference type="GeneID" id="36587286"/>
<dbReference type="OrthoDB" id="10395347at2759"/>
<feature type="non-terminal residue" evidence="2">
    <location>
        <position position="174"/>
    </location>
</feature>
<dbReference type="Proteomes" id="UP000235371">
    <property type="component" value="Unassembled WGS sequence"/>
</dbReference>
<gene>
    <name evidence="2" type="ORF">K444DRAFT_607661</name>
</gene>
<protein>
    <submittedName>
        <fullName evidence="2">Uncharacterized protein</fullName>
    </submittedName>
</protein>
<proteinExistence type="predicted"/>
<dbReference type="AlphaFoldDB" id="A0A2J6TT77"/>